<protein>
    <recommendedName>
        <fullName evidence="4">Ricin B lectin domain-containing protein</fullName>
    </recommendedName>
</protein>
<keyword evidence="3" id="KW-1185">Reference proteome</keyword>
<proteinExistence type="predicted"/>
<dbReference type="AlphaFoldDB" id="A0A5C3EIE5"/>
<dbReference type="Proteomes" id="UP000324022">
    <property type="component" value="Unassembled WGS sequence"/>
</dbReference>
<evidence type="ECO:0000256" key="1">
    <source>
        <dbReference type="SAM" id="SignalP"/>
    </source>
</evidence>
<name>A0A5C3EIE5_9BASI</name>
<evidence type="ECO:0000313" key="3">
    <source>
        <dbReference type="Proteomes" id="UP000324022"/>
    </source>
</evidence>
<dbReference type="EMBL" id="OOIN01000031">
    <property type="protein sequence ID" value="SPO30010.1"/>
    <property type="molecule type" value="Genomic_DNA"/>
</dbReference>
<dbReference type="OrthoDB" id="2546322at2759"/>
<feature type="signal peptide" evidence="1">
    <location>
        <begin position="1"/>
        <end position="21"/>
    </location>
</feature>
<gene>
    <name evidence="2" type="ORF">UTRI_05849</name>
</gene>
<reference evidence="2 3" key="1">
    <citation type="submission" date="2018-03" db="EMBL/GenBank/DDBJ databases">
        <authorList>
            <person name="Guldener U."/>
        </authorList>
    </citation>
    <scope>NUCLEOTIDE SEQUENCE [LARGE SCALE GENOMIC DNA]</scope>
    <source>
        <strain evidence="2 3">NBRC100155</strain>
    </source>
</reference>
<accession>A0A5C3EIE5</accession>
<keyword evidence="1" id="KW-0732">Signal</keyword>
<feature type="chain" id="PRO_5022853025" description="Ricin B lectin domain-containing protein" evidence="1">
    <location>
        <begin position="22"/>
        <end position="243"/>
    </location>
</feature>
<organism evidence="2 3">
    <name type="scientific">Ustilago trichophora</name>
    <dbReference type="NCBI Taxonomy" id="86804"/>
    <lineage>
        <taxon>Eukaryota</taxon>
        <taxon>Fungi</taxon>
        <taxon>Dikarya</taxon>
        <taxon>Basidiomycota</taxon>
        <taxon>Ustilaginomycotina</taxon>
        <taxon>Ustilaginomycetes</taxon>
        <taxon>Ustilaginales</taxon>
        <taxon>Ustilaginaceae</taxon>
        <taxon>Ustilago</taxon>
    </lineage>
</organism>
<evidence type="ECO:0008006" key="4">
    <source>
        <dbReference type="Google" id="ProtNLM"/>
    </source>
</evidence>
<evidence type="ECO:0000313" key="2">
    <source>
        <dbReference type="EMBL" id="SPO30010.1"/>
    </source>
</evidence>
<sequence>MKSILTFSALVCTAFTTSALAFPTPSEPLFVSRMVRRQVLHDDSLPVASTSASTCGDFALQEPQKLQLRSYNDSTTAYLSVIPDATNTQLLTAIAPTSGEQGANEFDFQTCNYQGFTQAYSRNKGGSMGAPLEFWGRVVTNVTSTNQASQTRCLAASPQDSTNGEAGTFKLDGCNDADSKQWFRLQEGIGGAVLTYFPVRNETGYVYDGQIPEYFKADLHPQGNGVNAVHFTSDNSQQYVRFD</sequence>